<accession>A0A1W1XSQ9</accession>
<dbReference type="InterPro" id="IPR011527">
    <property type="entry name" value="ABC1_TM_dom"/>
</dbReference>
<evidence type="ECO:0000256" key="7">
    <source>
        <dbReference type="SAM" id="Phobius"/>
    </source>
</evidence>
<sequence>MKRCDIYMKNTQIKKHSVLSNVIFYFKIWIKVYPRFIPLILLAVPSGIALVYTEITIPKLIIHGIEVKMSIESVLKSLFGVSFCMIIANVFSTYTDLHLMAKSVLAKSYLNSDIIFKKIFSLNYQKLINPKVQNKISEIKEIMSQGDRGVMNQFGNNIILFLTSFFGIIFFAVDIAKIDAVLLILIIVTGCINFLYGIYANRYESKNMELRSVDAKKSDYITASSQKYEFLKDIKIYKMEKWLTESFDVYRKKWSKYILKSENVKFGAVFINALMVFIRDIFIYIYLINELLNKQIKVSYFVFMIGLVMAFSNWFNNIITQFNDMILTSVQINHIRDFIDIEEENTGIRNLLEIEDKPEIEFKSISYKYPQSERWIFRNFNLKILGGEKLALVGVNGSGKTTLMLLLMGFLEPNEGKIFINGHNSREFNKSDYYQLFSPVFQDINIFPESIYSNITGSLEYDKKKADNAILESGMSKFVNSLPHKEDTFLVKTSREGAIDLSGGQNQSMLLARALYKNAKINILDEPTAALDAIAESKVYKKYNKMSENKTSVFISHRLASTKFCNRIILMEDGKILEEGTHTDLLNKNGRYKEMFDVQSRYYKDGGVEREEQDSEIF</sequence>
<dbReference type="InterPro" id="IPR003439">
    <property type="entry name" value="ABC_transporter-like_ATP-bd"/>
</dbReference>
<keyword evidence="4 10" id="KW-0067">ATP-binding</keyword>
<dbReference type="InterPro" id="IPR027417">
    <property type="entry name" value="P-loop_NTPase"/>
</dbReference>
<comment type="subcellular location">
    <subcellularLocation>
        <location evidence="1">Cell membrane</location>
        <topology evidence="1">Multi-pass membrane protein</topology>
    </subcellularLocation>
</comment>
<keyword evidence="2 7" id="KW-0812">Transmembrane</keyword>
<dbReference type="Pfam" id="PF00005">
    <property type="entry name" value="ABC_tran"/>
    <property type="match status" value="1"/>
</dbReference>
<feature type="transmembrane region" description="Helical" evidence="7">
    <location>
        <begin position="154"/>
        <end position="173"/>
    </location>
</feature>
<evidence type="ECO:0000256" key="6">
    <source>
        <dbReference type="ARBA" id="ARBA00023136"/>
    </source>
</evidence>
<evidence type="ECO:0000256" key="3">
    <source>
        <dbReference type="ARBA" id="ARBA00022741"/>
    </source>
</evidence>
<feature type="transmembrane region" description="Helical" evidence="7">
    <location>
        <begin position="266"/>
        <end position="286"/>
    </location>
</feature>
<feature type="domain" description="ABC transporter" evidence="8">
    <location>
        <begin position="360"/>
        <end position="598"/>
    </location>
</feature>
<keyword evidence="11" id="KW-1185">Reference proteome</keyword>
<dbReference type="PROSITE" id="PS50893">
    <property type="entry name" value="ABC_TRANSPORTER_2"/>
    <property type="match status" value="1"/>
</dbReference>
<dbReference type="STRING" id="1121291.SAMN02745134_03014"/>
<dbReference type="GO" id="GO:0016887">
    <property type="term" value="F:ATP hydrolysis activity"/>
    <property type="evidence" value="ECO:0007669"/>
    <property type="project" value="InterPro"/>
</dbReference>
<dbReference type="AlphaFoldDB" id="A0A1W1XSQ9"/>
<dbReference type="Gene3D" id="3.40.50.300">
    <property type="entry name" value="P-loop containing nucleotide triphosphate hydrolases"/>
    <property type="match status" value="1"/>
</dbReference>
<evidence type="ECO:0000256" key="2">
    <source>
        <dbReference type="ARBA" id="ARBA00022692"/>
    </source>
</evidence>
<dbReference type="GO" id="GO:0140359">
    <property type="term" value="F:ABC-type transporter activity"/>
    <property type="evidence" value="ECO:0007669"/>
    <property type="project" value="InterPro"/>
</dbReference>
<evidence type="ECO:0000256" key="4">
    <source>
        <dbReference type="ARBA" id="ARBA00022840"/>
    </source>
</evidence>
<gene>
    <name evidence="10" type="ORF">SAMN02745134_03014</name>
</gene>
<dbReference type="EMBL" id="FWXH01000015">
    <property type="protein sequence ID" value="SMC26993.1"/>
    <property type="molecule type" value="Genomic_DNA"/>
</dbReference>
<dbReference type="GO" id="GO:0005886">
    <property type="term" value="C:plasma membrane"/>
    <property type="evidence" value="ECO:0007669"/>
    <property type="project" value="UniProtKB-SubCell"/>
</dbReference>
<feature type="transmembrane region" description="Helical" evidence="7">
    <location>
        <begin position="180"/>
        <end position="199"/>
    </location>
</feature>
<proteinExistence type="predicted"/>
<dbReference type="GO" id="GO:0005524">
    <property type="term" value="F:ATP binding"/>
    <property type="evidence" value="ECO:0007669"/>
    <property type="project" value="UniProtKB-KW"/>
</dbReference>
<feature type="domain" description="ABC transmembrane type-1" evidence="9">
    <location>
        <begin position="150"/>
        <end position="327"/>
    </location>
</feature>
<keyword evidence="5 7" id="KW-1133">Transmembrane helix</keyword>
<dbReference type="InterPro" id="IPR039421">
    <property type="entry name" value="Type_1_exporter"/>
</dbReference>
<dbReference type="PROSITE" id="PS50929">
    <property type="entry name" value="ABC_TM1F"/>
    <property type="match status" value="1"/>
</dbReference>
<evidence type="ECO:0000259" key="8">
    <source>
        <dbReference type="PROSITE" id="PS50893"/>
    </source>
</evidence>
<dbReference type="SUPFAM" id="SSF90123">
    <property type="entry name" value="ABC transporter transmembrane region"/>
    <property type="match status" value="1"/>
</dbReference>
<evidence type="ECO:0000256" key="5">
    <source>
        <dbReference type="ARBA" id="ARBA00022989"/>
    </source>
</evidence>
<protein>
    <submittedName>
        <fullName evidence="10">ATP-binding cassette, subfamily B</fullName>
    </submittedName>
</protein>
<name>A0A1W1XSQ9_9CLOT</name>
<organism evidence="10 11">
    <name type="scientific">Clostridium acidisoli DSM 12555</name>
    <dbReference type="NCBI Taxonomy" id="1121291"/>
    <lineage>
        <taxon>Bacteria</taxon>
        <taxon>Bacillati</taxon>
        <taxon>Bacillota</taxon>
        <taxon>Clostridia</taxon>
        <taxon>Eubacteriales</taxon>
        <taxon>Clostridiaceae</taxon>
        <taxon>Clostridium</taxon>
    </lineage>
</organism>
<evidence type="ECO:0000256" key="1">
    <source>
        <dbReference type="ARBA" id="ARBA00004651"/>
    </source>
</evidence>
<dbReference type="PANTHER" id="PTHR24221">
    <property type="entry name" value="ATP-BINDING CASSETTE SUB-FAMILY B"/>
    <property type="match status" value="1"/>
</dbReference>
<keyword evidence="6 7" id="KW-0472">Membrane</keyword>
<dbReference type="PANTHER" id="PTHR24221:SF503">
    <property type="entry name" value="MITOCHONDRIAL POTASSIUM CHANNEL ATP-BINDING SUBUNIT"/>
    <property type="match status" value="1"/>
</dbReference>
<evidence type="ECO:0000259" key="9">
    <source>
        <dbReference type="PROSITE" id="PS50929"/>
    </source>
</evidence>
<dbReference type="SUPFAM" id="SSF52540">
    <property type="entry name" value="P-loop containing nucleoside triphosphate hydrolases"/>
    <property type="match status" value="1"/>
</dbReference>
<evidence type="ECO:0000313" key="11">
    <source>
        <dbReference type="Proteomes" id="UP000192468"/>
    </source>
</evidence>
<dbReference type="SMART" id="SM00382">
    <property type="entry name" value="AAA"/>
    <property type="match status" value="1"/>
</dbReference>
<feature type="transmembrane region" description="Helical" evidence="7">
    <location>
        <begin position="298"/>
        <end position="315"/>
    </location>
</feature>
<evidence type="ECO:0000313" key="10">
    <source>
        <dbReference type="EMBL" id="SMC26993.1"/>
    </source>
</evidence>
<keyword evidence="3" id="KW-0547">Nucleotide-binding</keyword>
<feature type="transmembrane region" description="Helical" evidence="7">
    <location>
        <begin position="36"/>
        <end position="53"/>
    </location>
</feature>
<dbReference type="Proteomes" id="UP000192468">
    <property type="component" value="Unassembled WGS sequence"/>
</dbReference>
<dbReference type="InterPro" id="IPR003593">
    <property type="entry name" value="AAA+_ATPase"/>
</dbReference>
<dbReference type="InterPro" id="IPR036640">
    <property type="entry name" value="ABC1_TM_sf"/>
</dbReference>
<reference evidence="10 11" key="1">
    <citation type="submission" date="2017-04" db="EMBL/GenBank/DDBJ databases">
        <authorList>
            <person name="Afonso C.L."/>
            <person name="Miller P.J."/>
            <person name="Scott M.A."/>
            <person name="Spackman E."/>
            <person name="Goraichik I."/>
            <person name="Dimitrov K.M."/>
            <person name="Suarez D.L."/>
            <person name="Swayne D.E."/>
        </authorList>
    </citation>
    <scope>NUCLEOTIDE SEQUENCE [LARGE SCALE GENOMIC DNA]</scope>
    <source>
        <strain evidence="10 11">DSM 12555</strain>
    </source>
</reference>
<dbReference type="Gene3D" id="1.20.1560.10">
    <property type="entry name" value="ABC transporter type 1, transmembrane domain"/>
    <property type="match status" value="1"/>
</dbReference>
<feature type="transmembrane region" description="Helical" evidence="7">
    <location>
        <begin position="74"/>
        <end position="94"/>
    </location>
</feature>